<dbReference type="SUPFAM" id="SSF52833">
    <property type="entry name" value="Thioredoxin-like"/>
    <property type="match status" value="1"/>
</dbReference>
<dbReference type="GO" id="GO:0140824">
    <property type="term" value="F:thioredoxin-dependent peroxiredoxin activity"/>
    <property type="evidence" value="ECO:0007669"/>
    <property type="project" value="UniProtKB-EC"/>
</dbReference>
<dbReference type="InterPro" id="IPR000866">
    <property type="entry name" value="AhpC/TSA"/>
</dbReference>
<name>A0ABU5H3D6_9BACT</name>
<evidence type="ECO:0000256" key="6">
    <source>
        <dbReference type="ARBA" id="ARBA00023002"/>
    </source>
</evidence>
<dbReference type="InterPro" id="IPR013766">
    <property type="entry name" value="Thioredoxin_domain"/>
</dbReference>
<comment type="catalytic activity">
    <reaction evidence="12">
        <text>a hydroperoxide + [thioredoxin]-dithiol = an alcohol + [thioredoxin]-disulfide + H2O</text>
        <dbReference type="Rhea" id="RHEA:62620"/>
        <dbReference type="Rhea" id="RHEA-COMP:10698"/>
        <dbReference type="Rhea" id="RHEA-COMP:10700"/>
        <dbReference type="ChEBI" id="CHEBI:15377"/>
        <dbReference type="ChEBI" id="CHEBI:29950"/>
        <dbReference type="ChEBI" id="CHEBI:30879"/>
        <dbReference type="ChEBI" id="CHEBI:35924"/>
        <dbReference type="ChEBI" id="CHEBI:50058"/>
        <dbReference type="EC" id="1.11.1.24"/>
    </reaction>
</comment>
<evidence type="ECO:0000256" key="4">
    <source>
        <dbReference type="ARBA" id="ARBA00022559"/>
    </source>
</evidence>
<evidence type="ECO:0000256" key="8">
    <source>
        <dbReference type="ARBA" id="ARBA00023284"/>
    </source>
</evidence>
<evidence type="ECO:0000256" key="10">
    <source>
        <dbReference type="ARBA" id="ARBA00038489"/>
    </source>
</evidence>
<sequence length="195" mass="20753">MPLPQVGSQAPAFQLSDQTGKTVSLSQFAGKHVVLYFYPKDNTSGCTKEACDFRDEHSALEKAGAVVVGVSPDSVKSHEKFVAKYSLPFTLLADPEHKLADAYGVWGEKSLYGRKFMGITRTTVLIDPQGRVKQVWPKVKVTGHVGEVLSALSGGDAAEPSAEPKKKASAAKVAKKVGAAVKSAVKKVAKKSPSR</sequence>
<evidence type="ECO:0000256" key="3">
    <source>
        <dbReference type="ARBA" id="ARBA00013017"/>
    </source>
</evidence>
<evidence type="ECO:0000256" key="9">
    <source>
        <dbReference type="ARBA" id="ARBA00032824"/>
    </source>
</evidence>
<dbReference type="EMBL" id="JAXIVS010000004">
    <property type="protein sequence ID" value="MDY7227619.1"/>
    <property type="molecule type" value="Genomic_DNA"/>
</dbReference>
<accession>A0ABU5H3D6</accession>
<comment type="subunit">
    <text evidence="2">Monomer.</text>
</comment>
<evidence type="ECO:0000256" key="7">
    <source>
        <dbReference type="ARBA" id="ARBA00023157"/>
    </source>
</evidence>
<evidence type="ECO:0000256" key="12">
    <source>
        <dbReference type="ARBA" id="ARBA00049091"/>
    </source>
</evidence>
<evidence type="ECO:0000259" key="13">
    <source>
        <dbReference type="PROSITE" id="PS51352"/>
    </source>
</evidence>
<evidence type="ECO:0000256" key="2">
    <source>
        <dbReference type="ARBA" id="ARBA00011245"/>
    </source>
</evidence>
<dbReference type="PROSITE" id="PS51352">
    <property type="entry name" value="THIOREDOXIN_2"/>
    <property type="match status" value="1"/>
</dbReference>
<keyword evidence="8" id="KW-0676">Redox-active center</keyword>
<keyword evidence="5" id="KW-0049">Antioxidant</keyword>
<comment type="function">
    <text evidence="1">Thiol-specific peroxidase that catalyzes the reduction of hydrogen peroxide and organic hydroperoxides to water and alcohols, respectively. Plays a role in cell protection against oxidative stress by detoxifying peroxides and as sensor of hydrogen peroxide-mediated signaling events.</text>
</comment>
<keyword evidence="15" id="KW-1185">Reference proteome</keyword>
<protein>
    <recommendedName>
        <fullName evidence="3">thioredoxin-dependent peroxiredoxin</fullName>
        <ecNumber evidence="3">1.11.1.24</ecNumber>
    </recommendedName>
    <alternativeName>
        <fullName evidence="9">Thioredoxin peroxidase</fullName>
    </alternativeName>
    <alternativeName>
        <fullName evidence="11">Thioredoxin-dependent peroxiredoxin Bcp</fullName>
    </alternativeName>
</protein>
<dbReference type="RefSeq" id="WP_321546336.1">
    <property type="nucleotide sequence ID" value="NZ_JAXIVS010000004.1"/>
</dbReference>
<dbReference type="Gene3D" id="3.40.30.10">
    <property type="entry name" value="Glutaredoxin"/>
    <property type="match status" value="1"/>
</dbReference>
<dbReference type="InterPro" id="IPR036249">
    <property type="entry name" value="Thioredoxin-like_sf"/>
</dbReference>
<proteinExistence type="inferred from homology"/>
<comment type="caution">
    <text evidence="14">The sequence shown here is derived from an EMBL/GenBank/DDBJ whole genome shotgun (WGS) entry which is preliminary data.</text>
</comment>
<dbReference type="PIRSF" id="PIRSF000239">
    <property type="entry name" value="AHPC"/>
    <property type="match status" value="1"/>
</dbReference>
<keyword evidence="6 14" id="KW-0560">Oxidoreductase</keyword>
<evidence type="ECO:0000313" key="15">
    <source>
        <dbReference type="Proteomes" id="UP001291309"/>
    </source>
</evidence>
<dbReference type="CDD" id="cd03017">
    <property type="entry name" value="PRX_BCP"/>
    <property type="match status" value="1"/>
</dbReference>
<feature type="domain" description="Thioredoxin" evidence="13">
    <location>
        <begin position="4"/>
        <end position="157"/>
    </location>
</feature>
<dbReference type="InterPro" id="IPR050924">
    <property type="entry name" value="Peroxiredoxin_BCP/PrxQ"/>
</dbReference>
<dbReference type="Pfam" id="PF00578">
    <property type="entry name" value="AhpC-TSA"/>
    <property type="match status" value="1"/>
</dbReference>
<organism evidence="14 15">
    <name type="scientific">Hyalangium rubrum</name>
    <dbReference type="NCBI Taxonomy" id="3103134"/>
    <lineage>
        <taxon>Bacteria</taxon>
        <taxon>Pseudomonadati</taxon>
        <taxon>Myxococcota</taxon>
        <taxon>Myxococcia</taxon>
        <taxon>Myxococcales</taxon>
        <taxon>Cystobacterineae</taxon>
        <taxon>Archangiaceae</taxon>
        <taxon>Hyalangium</taxon>
    </lineage>
</organism>
<gene>
    <name evidence="14" type="primary">bcp</name>
    <name evidence="14" type="ORF">SYV04_14495</name>
</gene>
<comment type="similarity">
    <text evidence="10">Belongs to the peroxiredoxin family. BCP/PrxQ subfamily.</text>
</comment>
<dbReference type="InterPro" id="IPR024706">
    <property type="entry name" value="Peroxiredoxin_AhpC-typ"/>
</dbReference>
<dbReference type="EC" id="1.11.1.24" evidence="3"/>
<dbReference type="PANTHER" id="PTHR42801">
    <property type="entry name" value="THIOREDOXIN-DEPENDENT PEROXIDE REDUCTASE"/>
    <property type="match status" value="1"/>
</dbReference>
<dbReference type="NCBIfam" id="NF006960">
    <property type="entry name" value="PRK09437.1"/>
    <property type="match status" value="1"/>
</dbReference>
<evidence type="ECO:0000313" key="14">
    <source>
        <dbReference type="EMBL" id="MDY7227619.1"/>
    </source>
</evidence>
<dbReference type="PANTHER" id="PTHR42801:SF4">
    <property type="entry name" value="AHPC_TSA FAMILY PROTEIN"/>
    <property type="match status" value="1"/>
</dbReference>
<evidence type="ECO:0000256" key="5">
    <source>
        <dbReference type="ARBA" id="ARBA00022862"/>
    </source>
</evidence>
<evidence type="ECO:0000256" key="1">
    <source>
        <dbReference type="ARBA" id="ARBA00003330"/>
    </source>
</evidence>
<keyword evidence="4 14" id="KW-0575">Peroxidase</keyword>
<evidence type="ECO:0000256" key="11">
    <source>
        <dbReference type="ARBA" id="ARBA00042639"/>
    </source>
</evidence>
<keyword evidence="7" id="KW-1015">Disulfide bond</keyword>
<dbReference type="Proteomes" id="UP001291309">
    <property type="component" value="Unassembled WGS sequence"/>
</dbReference>
<reference evidence="14 15" key="1">
    <citation type="submission" date="2023-12" db="EMBL/GenBank/DDBJ databases">
        <title>the genome sequence of Hyalangium sp. s54d21.</title>
        <authorList>
            <person name="Zhang X."/>
        </authorList>
    </citation>
    <scope>NUCLEOTIDE SEQUENCE [LARGE SCALE GENOMIC DNA]</scope>
    <source>
        <strain evidence="15">s54d21</strain>
    </source>
</reference>